<evidence type="ECO:0000256" key="4">
    <source>
        <dbReference type="ARBA" id="ARBA00022723"/>
    </source>
</evidence>
<dbReference type="InParanoid" id="A0A1S3HVH9"/>
<dbReference type="GO" id="GO:0005506">
    <property type="term" value="F:iron ion binding"/>
    <property type="evidence" value="ECO:0007669"/>
    <property type="project" value="InterPro"/>
</dbReference>
<dbReference type="GeneID" id="106158198"/>
<dbReference type="GO" id="GO:0016705">
    <property type="term" value="F:oxidoreductase activity, acting on paired donors, with incorporation or reduction of molecular oxygen"/>
    <property type="evidence" value="ECO:0007669"/>
    <property type="project" value="InterPro"/>
</dbReference>
<dbReference type="Gene3D" id="1.10.630.10">
    <property type="entry name" value="Cytochrome P450"/>
    <property type="match status" value="1"/>
</dbReference>
<dbReference type="FunFam" id="1.10.630.10:FF:000006">
    <property type="entry name" value="Cytochrome P450 302a1, mitochondrial"/>
    <property type="match status" value="1"/>
</dbReference>
<protein>
    <submittedName>
        <fullName evidence="11">Cytochrome P450 10-like isoform X1</fullName>
    </submittedName>
</protein>
<dbReference type="InterPro" id="IPR050479">
    <property type="entry name" value="CYP11_CYP27_families"/>
</dbReference>
<evidence type="ECO:0000256" key="1">
    <source>
        <dbReference type="ARBA" id="ARBA00001971"/>
    </source>
</evidence>
<sequence>MCLQECLAREKHPSNPNHHSRQCTDTVYMWKTRDVNSSLNGYTATRADTFQVVLTFRREKIHRGAFGCSRNIFSFSFSQVTSLSSCVEVCRQRSRMPVYQPGRWTKCGLYYITSRSYTTSATNKIKDPPTPHGAATHVPPARPLEEMPGPKGLPLLGNLLDYTKFGNKIISKLHLQLAKDFEKYGKIFKERLGPSTYMVYVSDPEDIATVFRKEGRYPVRGASLPLLDVYYKRTGKPLSLGMGDGKQWHDRRTTTQKKMLRPQAVQLYLSMQSQVTDDFMAYLQKMAEEKTELDIQAELVQYVMESIGTVCFNMRLNVLGAQLQHDAKERMFIQKNEELFALLGDYLFSLPFFKWFPTPLYARFEELYSFVLQFSADLVEKSLAKDAELRATEDSPQHFITDLVKDGESIETASDSAAALFIAGVESTSNSLAFLLYNLARNPDKQDKLRAEVTRVLPRDCHMTPEHLNRLPYMKACVKESMRLSFPVVLGATRILAEDAVLGGFLVPKGTCVINCNNASCLQSEYFPNPHAYSPERWMKEDNVQPHPYLLLPFGHGPRMCIGKRFAEQQMYIAISKLVQNFTIQHTGSEDIGITYTIFGKPDEPLGLTVTPRGD</sequence>
<evidence type="ECO:0000313" key="10">
    <source>
        <dbReference type="Proteomes" id="UP000085678"/>
    </source>
</evidence>
<dbReference type="AlphaFoldDB" id="A0A1S3HVH9"/>
<keyword evidence="3 8" id="KW-0349">Heme</keyword>
<dbReference type="Pfam" id="PF00067">
    <property type="entry name" value="p450"/>
    <property type="match status" value="1"/>
</dbReference>
<dbReference type="FunCoup" id="A0A1S3HVH9">
    <property type="interactions" value="70"/>
</dbReference>
<evidence type="ECO:0000256" key="5">
    <source>
        <dbReference type="ARBA" id="ARBA00023002"/>
    </source>
</evidence>
<dbReference type="PRINTS" id="PR00385">
    <property type="entry name" value="P450"/>
</dbReference>
<evidence type="ECO:0000256" key="8">
    <source>
        <dbReference type="PIRSR" id="PIRSR602401-1"/>
    </source>
</evidence>
<dbReference type="GO" id="GO:0020037">
    <property type="term" value="F:heme binding"/>
    <property type="evidence" value="ECO:0007669"/>
    <property type="project" value="InterPro"/>
</dbReference>
<evidence type="ECO:0000313" key="11">
    <source>
        <dbReference type="RefSeq" id="XP_013389551.1"/>
    </source>
</evidence>
<dbReference type="PROSITE" id="PS00086">
    <property type="entry name" value="CYTOCHROME_P450"/>
    <property type="match status" value="1"/>
</dbReference>
<gene>
    <name evidence="11" type="primary">LOC106158198</name>
</gene>
<dbReference type="GO" id="GO:0004497">
    <property type="term" value="F:monooxygenase activity"/>
    <property type="evidence" value="ECO:0007669"/>
    <property type="project" value="UniProtKB-KW"/>
</dbReference>
<evidence type="ECO:0000256" key="7">
    <source>
        <dbReference type="ARBA" id="ARBA00023033"/>
    </source>
</evidence>
<keyword evidence="6 8" id="KW-0408">Iron</keyword>
<dbReference type="SUPFAM" id="SSF48264">
    <property type="entry name" value="Cytochrome P450"/>
    <property type="match status" value="1"/>
</dbReference>
<dbReference type="InterPro" id="IPR001128">
    <property type="entry name" value="Cyt_P450"/>
</dbReference>
<proteinExistence type="inferred from homology"/>
<dbReference type="CDD" id="cd11054">
    <property type="entry name" value="CYP24A1-like"/>
    <property type="match status" value="1"/>
</dbReference>
<dbReference type="RefSeq" id="XP_013389551.1">
    <property type="nucleotide sequence ID" value="XM_013534097.2"/>
</dbReference>
<organism evidence="10 11">
    <name type="scientific">Lingula anatina</name>
    <name type="common">Brachiopod</name>
    <name type="synonym">Lingula unguis</name>
    <dbReference type="NCBI Taxonomy" id="7574"/>
    <lineage>
        <taxon>Eukaryota</taxon>
        <taxon>Metazoa</taxon>
        <taxon>Spiralia</taxon>
        <taxon>Lophotrochozoa</taxon>
        <taxon>Brachiopoda</taxon>
        <taxon>Linguliformea</taxon>
        <taxon>Lingulata</taxon>
        <taxon>Lingulida</taxon>
        <taxon>Linguloidea</taxon>
        <taxon>Lingulidae</taxon>
        <taxon>Lingula</taxon>
    </lineage>
</organism>
<dbReference type="STRING" id="7574.A0A1S3HVH9"/>
<keyword evidence="5 9" id="KW-0560">Oxidoreductase</keyword>
<dbReference type="PANTHER" id="PTHR24279">
    <property type="entry name" value="CYTOCHROME P450"/>
    <property type="match status" value="1"/>
</dbReference>
<evidence type="ECO:0000256" key="3">
    <source>
        <dbReference type="ARBA" id="ARBA00022617"/>
    </source>
</evidence>
<reference evidence="11" key="1">
    <citation type="submission" date="2025-08" db="UniProtKB">
        <authorList>
            <consortium name="RefSeq"/>
        </authorList>
    </citation>
    <scope>IDENTIFICATION</scope>
    <source>
        <tissue evidence="11">Gonads</tissue>
    </source>
</reference>
<evidence type="ECO:0000256" key="6">
    <source>
        <dbReference type="ARBA" id="ARBA00023004"/>
    </source>
</evidence>
<dbReference type="Proteomes" id="UP000085678">
    <property type="component" value="Unplaced"/>
</dbReference>
<comment type="cofactor">
    <cofactor evidence="1 8">
        <name>heme</name>
        <dbReference type="ChEBI" id="CHEBI:30413"/>
    </cofactor>
</comment>
<name>A0A1S3HVH9_LINAN</name>
<evidence type="ECO:0000256" key="2">
    <source>
        <dbReference type="ARBA" id="ARBA00010617"/>
    </source>
</evidence>
<keyword evidence="7 9" id="KW-0503">Monooxygenase</keyword>
<dbReference type="InterPro" id="IPR017972">
    <property type="entry name" value="Cyt_P450_CS"/>
</dbReference>
<feature type="binding site" description="axial binding residue" evidence="8">
    <location>
        <position position="561"/>
    </location>
    <ligand>
        <name>heme</name>
        <dbReference type="ChEBI" id="CHEBI:30413"/>
    </ligand>
    <ligandPart>
        <name>Fe</name>
        <dbReference type="ChEBI" id="CHEBI:18248"/>
    </ligandPart>
</feature>
<dbReference type="InterPro" id="IPR036396">
    <property type="entry name" value="Cyt_P450_sf"/>
</dbReference>
<dbReference type="PANTHER" id="PTHR24279:SF120">
    <property type="entry name" value="CYTOCHROME P450"/>
    <property type="match status" value="1"/>
</dbReference>
<comment type="similarity">
    <text evidence="2 9">Belongs to the cytochrome P450 family.</text>
</comment>
<dbReference type="KEGG" id="lak:106158198"/>
<keyword evidence="4 8" id="KW-0479">Metal-binding</keyword>
<dbReference type="OrthoDB" id="3945418at2759"/>
<dbReference type="InterPro" id="IPR002401">
    <property type="entry name" value="Cyt_P450_E_grp-I"/>
</dbReference>
<accession>A0A1S3HVH9</accession>
<evidence type="ECO:0000256" key="9">
    <source>
        <dbReference type="RuleBase" id="RU000461"/>
    </source>
</evidence>
<dbReference type="PRINTS" id="PR00463">
    <property type="entry name" value="EP450I"/>
</dbReference>
<keyword evidence="10" id="KW-1185">Reference proteome</keyword>